<evidence type="ECO:0000313" key="7">
    <source>
        <dbReference type="Proteomes" id="UP000002318"/>
    </source>
</evidence>
<dbReference type="eggNOG" id="COG0250">
    <property type="taxonomic scope" value="Bacteria"/>
</dbReference>
<evidence type="ECO:0000259" key="5">
    <source>
        <dbReference type="Pfam" id="PF02357"/>
    </source>
</evidence>
<dbReference type="Gene3D" id="2.30.30.30">
    <property type="match status" value="1"/>
</dbReference>
<name>E1R438_SEDSS</name>
<dbReference type="PROSITE" id="PS01108">
    <property type="entry name" value="RIBOSOMAL_L24"/>
    <property type="match status" value="1"/>
</dbReference>
<dbReference type="HOGENOM" id="CLU_067287_2_2_12"/>
<dbReference type="SUPFAM" id="SSF82679">
    <property type="entry name" value="N-utilization substance G protein NusG, N-terminal domain"/>
    <property type="match status" value="1"/>
</dbReference>
<dbReference type="SUPFAM" id="SSF50104">
    <property type="entry name" value="Translation proteins SH3-like domain"/>
    <property type="match status" value="1"/>
</dbReference>
<dbReference type="Proteomes" id="UP000002318">
    <property type="component" value="Chromosome"/>
</dbReference>
<accession>E1R438</accession>
<evidence type="ECO:0000313" key="6">
    <source>
        <dbReference type="EMBL" id="ADK80460.1"/>
    </source>
</evidence>
<dbReference type="PANTHER" id="PTHR30265">
    <property type="entry name" value="RHO-INTERACTING TRANSCRIPTION TERMINATION FACTOR NUSG"/>
    <property type="match status" value="1"/>
</dbReference>
<dbReference type="GO" id="GO:0005840">
    <property type="term" value="C:ribosome"/>
    <property type="evidence" value="ECO:0007669"/>
    <property type="project" value="InterPro"/>
</dbReference>
<dbReference type="InterPro" id="IPR008991">
    <property type="entry name" value="Translation_prot_SH3-like_sf"/>
</dbReference>
<organism evidence="6 7">
    <name type="scientific">Sediminispirochaeta smaragdinae (strain DSM 11293 / JCM 15392 / SEBR 4228)</name>
    <name type="common">Spirochaeta smaragdinae</name>
    <dbReference type="NCBI Taxonomy" id="573413"/>
    <lineage>
        <taxon>Bacteria</taxon>
        <taxon>Pseudomonadati</taxon>
        <taxon>Spirochaetota</taxon>
        <taxon>Spirochaetia</taxon>
        <taxon>Spirochaetales</taxon>
        <taxon>Spirochaetaceae</taxon>
        <taxon>Sediminispirochaeta</taxon>
    </lineage>
</organism>
<dbReference type="PANTHER" id="PTHR30265:SF4">
    <property type="entry name" value="KOW MOTIF FAMILY PROTEIN, EXPRESSED"/>
    <property type="match status" value="1"/>
</dbReference>
<feature type="domain" description="KOW" evidence="4">
    <location>
        <begin position="128"/>
        <end position="158"/>
    </location>
</feature>
<dbReference type="InterPro" id="IPR005825">
    <property type="entry name" value="Ribosomal_uL24_CS"/>
</dbReference>
<dbReference type="InterPro" id="IPR006645">
    <property type="entry name" value="NGN-like_dom"/>
</dbReference>
<dbReference type="GO" id="GO:0006412">
    <property type="term" value="P:translation"/>
    <property type="evidence" value="ECO:0007669"/>
    <property type="project" value="InterPro"/>
</dbReference>
<keyword evidence="3" id="KW-0804">Transcription</keyword>
<evidence type="ECO:0000256" key="2">
    <source>
        <dbReference type="ARBA" id="ARBA00023015"/>
    </source>
</evidence>
<dbReference type="AlphaFoldDB" id="E1R438"/>
<keyword evidence="2" id="KW-0805">Transcription regulation</keyword>
<dbReference type="Pfam" id="PF02357">
    <property type="entry name" value="NusG"/>
    <property type="match status" value="1"/>
</dbReference>
<proteinExistence type="predicted"/>
<dbReference type="Gene3D" id="3.30.70.940">
    <property type="entry name" value="NusG, N-terminal domain"/>
    <property type="match status" value="1"/>
</dbReference>
<dbReference type="GO" id="GO:0006354">
    <property type="term" value="P:DNA-templated transcription elongation"/>
    <property type="evidence" value="ECO:0007669"/>
    <property type="project" value="InterPro"/>
</dbReference>
<dbReference type="GO" id="GO:0003735">
    <property type="term" value="F:structural constituent of ribosome"/>
    <property type="evidence" value="ECO:0007669"/>
    <property type="project" value="InterPro"/>
</dbReference>
<evidence type="ECO:0000259" key="4">
    <source>
        <dbReference type="Pfam" id="PF00467"/>
    </source>
</evidence>
<sequence>MNYYSMQVITRQEKRFMQLAENAIAQFEKEQGVEITGKLLWPRRSLKIRKRGKTTQEQAPIFPGYLFWQAESLEPEVYWLLKRNSGFIRFLKSNYDIEPLTGASKELLVHFLNYGEVVGTSTVTFGTGDRIVVLSGPMKGLEGNIRKVNKRKGRAKIELMLYEQSFLIDFAFDGIKKAEGKEHE</sequence>
<dbReference type="InterPro" id="IPR043425">
    <property type="entry name" value="NusG-like"/>
</dbReference>
<dbReference type="CDD" id="cd06091">
    <property type="entry name" value="KOW_NusG"/>
    <property type="match status" value="1"/>
</dbReference>
<dbReference type="KEGG" id="ssm:Spirs_1333"/>
<evidence type="ECO:0000256" key="3">
    <source>
        <dbReference type="ARBA" id="ARBA00023163"/>
    </source>
</evidence>
<dbReference type="InterPro" id="IPR014722">
    <property type="entry name" value="Rib_uL2_dom2"/>
</dbReference>
<feature type="domain" description="NusG-like N-terminal" evidence="5">
    <location>
        <begin position="1"/>
        <end position="100"/>
    </location>
</feature>
<gene>
    <name evidence="6" type="ordered locus">Spirs_1333</name>
</gene>
<reference evidence="6 7" key="1">
    <citation type="journal article" date="2010" name="Stand. Genomic Sci.">
        <title>Complete genome sequence of Spirochaeta smaragdinae type strain (SEBR 4228).</title>
        <authorList>
            <person name="Mavromatis K."/>
            <person name="Yasawong M."/>
            <person name="Chertkov O."/>
            <person name="Lapidus A."/>
            <person name="Lucas S."/>
            <person name="Nolan M."/>
            <person name="Del Rio T.G."/>
            <person name="Tice H."/>
            <person name="Cheng J.F."/>
            <person name="Pitluck S."/>
            <person name="Liolios K."/>
            <person name="Ivanova N."/>
            <person name="Tapia R."/>
            <person name="Han C."/>
            <person name="Bruce D."/>
            <person name="Goodwin L."/>
            <person name="Pati A."/>
            <person name="Chen A."/>
            <person name="Palaniappan K."/>
            <person name="Land M."/>
            <person name="Hauser L."/>
            <person name="Chang Y.J."/>
            <person name="Jeffries C.D."/>
            <person name="Detter J.C."/>
            <person name="Rohde M."/>
            <person name="Brambilla E."/>
            <person name="Spring S."/>
            <person name="Goker M."/>
            <person name="Sikorski J."/>
            <person name="Woyke T."/>
            <person name="Bristow J."/>
            <person name="Eisen J.A."/>
            <person name="Markowitz V."/>
            <person name="Hugenholtz P."/>
            <person name="Klenk H.P."/>
            <person name="Kyrpides N.C."/>
        </authorList>
    </citation>
    <scope>NUCLEOTIDE SEQUENCE [LARGE SCALE GENOMIC DNA]</scope>
    <source>
        <strain evidence="7">DSM 11293 / JCM 15392 / SEBR 4228</strain>
    </source>
</reference>
<dbReference type="Pfam" id="PF00467">
    <property type="entry name" value="KOW"/>
    <property type="match status" value="1"/>
</dbReference>
<evidence type="ECO:0000256" key="1">
    <source>
        <dbReference type="ARBA" id="ARBA00022814"/>
    </source>
</evidence>
<protein>
    <submittedName>
        <fullName evidence="6">NusG antitermination factor</fullName>
    </submittedName>
</protein>
<dbReference type="EMBL" id="CP002116">
    <property type="protein sequence ID" value="ADK80460.1"/>
    <property type="molecule type" value="Genomic_DNA"/>
</dbReference>
<dbReference type="InterPro" id="IPR005824">
    <property type="entry name" value="KOW"/>
</dbReference>
<dbReference type="InterPro" id="IPR036735">
    <property type="entry name" value="NGN_dom_sf"/>
</dbReference>
<dbReference type="GO" id="GO:0031564">
    <property type="term" value="P:transcription antitermination"/>
    <property type="evidence" value="ECO:0007669"/>
    <property type="project" value="UniProtKB-KW"/>
</dbReference>
<keyword evidence="7" id="KW-1185">Reference proteome</keyword>
<keyword evidence="1" id="KW-0889">Transcription antitermination</keyword>
<dbReference type="STRING" id="573413.Spirs_1333"/>
<dbReference type="RefSeq" id="WP_013253924.1">
    <property type="nucleotide sequence ID" value="NC_014364.1"/>
</dbReference>